<dbReference type="SMART" id="SM00184">
    <property type="entry name" value="RING"/>
    <property type="match status" value="1"/>
</dbReference>
<feature type="compositionally biased region" description="Polar residues" evidence="5">
    <location>
        <begin position="144"/>
        <end position="156"/>
    </location>
</feature>
<evidence type="ECO:0000256" key="5">
    <source>
        <dbReference type="SAM" id="MobiDB-lite"/>
    </source>
</evidence>
<organism evidence="7 8">
    <name type="scientific">Elysia crispata</name>
    <name type="common">lettuce slug</name>
    <dbReference type="NCBI Taxonomy" id="231223"/>
    <lineage>
        <taxon>Eukaryota</taxon>
        <taxon>Metazoa</taxon>
        <taxon>Spiralia</taxon>
        <taxon>Lophotrochozoa</taxon>
        <taxon>Mollusca</taxon>
        <taxon>Gastropoda</taxon>
        <taxon>Heterobranchia</taxon>
        <taxon>Euthyneura</taxon>
        <taxon>Panpulmonata</taxon>
        <taxon>Sacoglossa</taxon>
        <taxon>Placobranchoidea</taxon>
        <taxon>Plakobranchidae</taxon>
        <taxon>Elysia</taxon>
    </lineage>
</organism>
<keyword evidence="2 4" id="KW-0863">Zinc-finger</keyword>
<feature type="compositionally biased region" description="Polar residues" evidence="5">
    <location>
        <begin position="309"/>
        <end position="318"/>
    </location>
</feature>
<dbReference type="Pfam" id="PF00097">
    <property type="entry name" value="zf-C3HC4"/>
    <property type="match status" value="1"/>
</dbReference>
<protein>
    <recommendedName>
        <fullName evidence="6">RING-type domain-containing protein</fullName>
    </recommendedName>
</protein>
<dbReference type="PANTHER" id="PTHR25462">
    <property type="entry name" value="BONUS, ISOFORM C-RELATED"/>
    <property type="match status" value="1"/>
</dbReference>
<dbReference type="InterPro" id="IPR018957">
    <property type="entry name" value="Znf_C3HC4_RING-type"/>
</dbReference>
<evidence type="ECO:0000256" key="3">
    <source>
        <dbReference type="ARBA" id="ARBA00022833"/>
    </source>
</evidence>
<feature type="compositionally biased region" description="Basic and acidic residues" evidence="5">
    <location>
        <begin position="341"/>
        <end position="359"/>
    </location>
</feature>
<keyword evidence="8" id="KW-1185">Reference proteome</keyword>
<name>A0AAE0ZQG0_9GAST</name>
<dbReference type="Proteomes" id="UP001283361">
    <property type="component" value="Unassembled WGS sequence"/>
</dbReference>
<dbReference type="InterPro" id="IPR047153">
    <property type="entry name" value="TRIM45/56/19-like"/>
</dbReference>
<dbReference type="InterPro" id="IPR001841">
    <property type="entry name" value="Znf_RING"/>
</dbReference>
<dbReference type="CDD" id="cd16449">
    <property type="entry name" value="RING-HC"/>
    <property type="match status" value="1"/>
</dbReference>
<sequence length="787" mass="87568">MSGRKDRAKQRGKAMRPGDYVMEVIQDLTCPICLEFYTYPIILPCSHVLCRRPCAENIFEVNFIRCPVCRDNCYITGGITSLPRVIPLESIIEKVRAERKKRAGLRKLAGSALQADISSDAVSSCCRETLREVTSTPWAVPNTPIVSSGPIATQQPPSSPDHYRPQNSSALRGASVACDELLDDYQRIMRSLDNPPNVTALFRNRNLTASSNGFSTPSPASPTNPSLDPALAVSLHRRSESPFSATPTNDVTAESTGTVIVDHEIEHILCAPHSRNFDPCDFSPIQSTPRTLNQTRDFAAGSILGNVNNVSTGSSQMPESEFVSRSERRSSSLSHIAGSPHPREADETSTGRDTPRIADESSGFAEAVVIKTRFQAYDGARSQRENFEYMPTMLYNMSENKIPQFAGWRNRLVCHPVSVDVPTSFFMPVDDLHARLRYKRPWDKLPDNNQARFRMNEFGTERGSKFTLLDTIMAEIPGKDNYGANIKDDAFGLLAYDISKSTDTVLNAANYHRVSSAVPIEIVYTTPLVNWNPYDIEEHGYNNSLVKLNGRNGGKDKARAFNGNSHDIMYRTPKEFYGNTTYMHNQARGVLNRQGDLKLAVGPGPKLLSYPIDGIGKVRLRYPIFPVHSEGSTVGMELEALKDALMKMSSYAYLYEDQPMASGVSTGPTDVDVDFHVKDTYHNPPGLHGHDFTLTAAEYKTLMNGTEITVTTSYNLGHNHELTIYYNKSNQRYLIRTCDSLTRCWDAHSSVLEKVPTVDVMDPKGRCHEPYGFLSCTLRVDVMDPKG</sequence>
<proteinExistence type="predicted"/>
<feature type="region of interest" description="Disordered" evidence="5">
    <location>
        <begin position="309"/>
        <end position="360"/>
    </location>
</feature>
<dbReference type="PANTHER" id="PTHR25462:SF306">
    <property type="entry name" value="TRIPARTITE MOTIF CONTAINING 9"/>
    <property type="match status" value="1"/>
</dbReference>
<feature type="domain" description="RING-type" evidence="6">
    <location>
        <begin position="30"/>
        <end position="70"/>
    </location>
</feature>
<comment type="caution">
    <text evidence="7">The sequence shown here is derived from an EMBL/GenBank/DDBJ whole genome shotgun (WGS) entry which is preliminary data.</text>
</comment>
<evidence type="ECO:0000313" key="8">
    <source>
        <dbReference type="Proteomes" id="UP001283361"/>
    </source>
</evidence>
<dbReference type="SUPFAM" id="SSF57850">
    <property type="entry name" value="RING/U-box"/>
    <property type="match status" value="1"/>
</dbReference>
<dbReference type="GO" id="GO:0008270">
    <property type="term" value="F:zinc ion binding"/>
    <property type="evidence" value="ECO:0007669"/>
    <property type="project" value="UniProtKB-KW"/>
</dbReference>
<dbReference type="AlphaFoldDB" id="A0AAE0ZQG0"/>
<feature type="region of interest" description="Disordered" evidence="5">
    <location>
        <begin position="139"/>
        <end position="170"/>
    </location>
</feature>
<evidence type="ECO:0000256" key="4">
    <source>
        <dbReference type="PROSITE-ProRule" id="PRU00175"/>
    </source>
</evidence>
<dbReference type="GO" id="GO:0061630">
    <property type="term" value="F:ubiquitin protein ligase activity"/>
    <property type="evidence" value="ECO:0007669"/>
    <property type="project" value="TreeGrafter"/>
</dbReference>
<reference evidence="7" key="1">
    <citation type="journal article" date="2023" name="G3 (Bethesda)">
        <title>A reference genome for the long-term kleptoplast-retaining sea slug Elysia crispata morphotype clarki.</title>
        <authorList>
            <person name="Eastman K.E."/>
            <person name="Pendleton A.L."/>
            <person name="Shaikh M.A."/>
            <person name="Suttiyut T."/>
            <person name="Ogas R."/>
            <person name="Tomko P."/>
            <person name="Gavelis G."/>
            <person name="Widhalm J.R."/>
            <person name="Wisecaver J.H."/>
        </authorList>
    </citation>
    <scope>NUCLEOTIDE SEQUENCE</scope>
    <source>
        <strain evidence="7">ECLA1</strain>
    </source>
</reference>
<evidence type="ECO:0000256" key="2">
    <source>
        <dbReference type="ARBA" id="ARBA00022771"/>
    </source>
</evidence>
<evidence type="ECO:0000256" key="1">
    <source>
        <dbReference type="ARBA" id="ARBA00022723"/>
    </source>
</evidence>
<keyword evidence="3" id="KW-0862">Zinc</keyword>
<dbReference type="Gene3D" id="3.30.40.10">
    <property type="entry name" value="Zinc/RING finger domain, C3HC4 (zinc finger)"/>
    <property type="match status" value="1"/>
</dbReference>
<dbReference type="PROSITE" id="PS50089">
    <property type="entry name" value="ZF_RING_2"/>
    <property type="match status" value="1"/>
</dbReference>
<keyword evidence="1" id="KW-0479">Metal-binding</keyword>
<dbReference type="InterPro" id="IPR013083">
    <property type="entry name" value="Znf_RING/FYVE/PHD"/>
</dbReference>
<dbReference type="EMBL" id="JAWDGP010003527">
    <property type="protein sequence ID" value="KAK3773629.1"/>
    <property type="molecule type" value="Genomic_DNA"/>
</dbReference>
<evidence type="ECO:0000313" key="7">
    <source>
        <dbReference type="EMBL" id="KAK3773629.1"/>
    </source>
</evidence>
<accession>A0AAE0ZQG0</accession>
<gene>
    <name evidence="7" type="ORF">RRG08_064810</name>
</gene>
<evidence type="ECO:0000259" key="6">
    <source>
        <dbReference type="PROSITE" id="PS50089"/>
    </source>
</evidence>